<dbReference type="InterPro" id="IPR011989">
    <property type="entry name" value="ARM-like"/>
</dbReference>
<gene>
    <name evidence="1" type="ORF">P5S46_21915</name>
</gene>
<sequence>MEQQMVTDAILKRFRDLAEFAPSELETLAEHPAIDIRVQVASHHNCPDHIASKLADDPAWQVLQALAGNPVSSLEVLQKLAEHDEWCVRLEVAGNSSSPTELLSQLADDSDEGVQAKVADNPNCPEDVFWDFVVAGDMDIQKCCYENPACPLPVLLHGCKDYDADLRDIAKQAIQNTSHDVWARRVAEGLSLDKPLPGHDSARPLGNELLVYGLTQAYQAIQGIELQVTLDKTLVGNISMLTSEAPHSANSLRAKFRM</sequence>
<dbReference type="Gene3D" id="1.25.10.10">
    <property type="entry name" value="Leucine-rich Repeat Variant"/>
    <property type="match status" value="1"/>
</dbReference>
<dbReference type="AlphaFoldDB" id="A0AAJ5ZAP4"/>
<accession>A0AAJ5ZAP4</accession>
<dbReference type="EMBL" id="CP120943">
    <property type="protein sequence ID" value="WFG00154.1"/>
    <property type="molecule type" value="Genomic_DNA"/>
</dbReference>
<evidence type="ECO:0000313" key="1">
    <source>
        <dbReference type="EMBL" id="WFG00154.1"/>
    </source>
</evidence>
<geneLocation type="plasmid" evidence="1 2">
    <name>pAC1520</name>
</geneLocation>
<organism evidence="1 2">
    <name type="scientific">Aeromonas caviae</name>
    <name type="common">Aeromonas punctata</name>
    <dbReference type="NCBI Taxonomy" id="648"/>
    <lineage>
        <taxon>Bacteria</taxon>
        <taxon>Pseudomonadati</taxon>
        <taxon>Pseudomonadota</taxon>
        <taxon>Gammaproteobacteria</taxon>
        <taxon>Aeromonadales</taxon>
        <taxon>Aeromonadaceae</taxon>
        <taxon>Aeromonas</taxon>
    </lineage>
</organism>
<proteinExistence type="predicted"/>
<dbReference type="SUPFAM" id="SSF48371">
    <property type="entry name" value="ARM repeat"/>
    <property type="match status" value="1"/>
</dbReference>
<reference evidence="1" key="1">
    <citation type="submission" date="2023-03" db="EMBL/GenBank/DDBJ databases">
        <title>Aeromonas caviae strain AC1520.</title>
        <authorList>
            <person name="Xie T."/>
            <person name="Zhang Q."/>
            <person name="Deng J."/>
            <person name="Li X."/>
        </authorList>
    </citation>
    <scope>NUCLEOTIDE SEQUENCE</scope>
    <source>
        <strain evidence="1">AC1520</strain>
        <plasmid evidence="1">pAC1520</plasmid>
    </source>
</reference>
<dbReference type="Proteomes" id="UP001218423">
    <property type="component" value="Plasmid pAC1520"/>
</dbReference>
<name>A0AAJ5ZAP4_AERCA</name>
<keyword evidence="1" id="KW-0614">Plasmid</keyword>
<dbReference type="RefSeq" id="WP_277857164.1">
    <property type="nucleotide sequence ID" value="NZ_CP120943.1"/>
</dbReference>
<evidence type="ECO:0000313" key="2">
    <source>
        <dbReference type="Proteomes" id="UP001218423"/>
    </source>
</evidence>
<dbReference type="InterPro" id="IPR016024">
    <property type="entry name" value="ARM-type_fold"/>
</dbReference>
<protein>
    <submittedName>
        <fullName evidence="1">Uncharacterized protein</fullName>
    </submittedName>
</protein>